<dbReference type="HOGENOM" id="CLU_109653_0_0_1"/>
<dbReference type="AlphaFoldDB" id="N1SAM3"/>
<accession>N1SAM3</accession>
<gene>
    <name evidence="1" type="ORF">FOC4_g10000442</name>
</gene>
<proteinExistence type="predicted"/>
<dbReference type="EMBL" id="KB726275">
    <property type="protein sequence ID" value="EMT72370.1"/>
    <property type="molecule type" value="Genomic_DNA"/>
</dbReference>
<reference evidence="2" key="1">
    <citation type="submission" date="2012-09" db="EMBL/GenBank/DDBJ databases">
        <title>Genome sequencing and comparative transcriptomics of race 1 and race 4 of banana pathogen: Fusarium oxysporum f. sp. cubense.</title>
        <authorList>
            <person name="Fang X."/>
            <person name="Huang J."/>
        </authorList>
    </citation>
    <scope>NUCLEOTIDE SEQUENCE [LARGE SCALE GENOMIC DNA]</scope>
    <source>
        <strain evidence="2">race 4</strain>
    </source>
</reference>
<reference evidence="2" key="2">
    <citation type="journal article" date="2014" name="PLoS ONE">
        <title>Genome and Transcriptome Analysis of the Fungal Pathogen Fusarium oxysporum f. sp. cubense Causing Banana Vascular Wilt Disease.</title>
        <authorList>
            <person name="Guo L."/>
            <person name="Han L."/>
            <person name="Yang L."/>
            <person name="Zeng H."/>
            <person name="Fan D."/>
            <person name="Zhu Y."/>
            <person name="Feng Y."/>
            <person name="Wang G."/>
            <person name="Peng C."/>
            <person name="Jiang X."/>
            <person name="Zhou D."/>
            <person name="Ni P."/>
            <person name="Liang C."/>
            <person name="Liu L."/>
            <person name="Wang J."/>
            <person name="Mao C."/>
            <person name="Fang X."/>
            <person name="Peng M."/>
            <person name="Huang J."/>
        </authorList>
    </citation>
    <scope>NUCLEOTIDE SEQUENCE [LARGE SCALE GENOMIC DNA]</scope>
    <source>
        <strain evidence="2">race 4</strain>
    </source>
</reference>
<protein>
    <submittedName>
        <fullName evidence="1">Uncharacterized protein</fullName>
    </submittedName>
</protein>
<evidence type="ECO:0000313" key="2">
    <source>
        <dbReference type="Proteomes" id="UP000016929"/>
    </source>
</evidence>
<name>N1SAM3_FUSC4</name>
<feature type="non-terminal residue" evidence="1">
    <location>
        <position position="1"/>
    </location>
</feature>
<organism evidence="1 2">
    <name type="scientific">Fusarium oxysporum f. sp. cubense (strain race 4)</name>
    <name type="common">Panama disease fungus</name>
    <dbReference type="NCBI Taxonomy" id="2502994"/>
    <lineage>
        <taxon>Eukaryota</taxon>
        <taxon>Fungi</taxon>
        <taxon>Dikarya</taxon>
        <taxon>Ascomycota</taxon>
        <taxon>Pezizomycotina</taxon>
        <taxon>Sordariomycetes</taxon>
        <taxon>Hypocreomycetidae</taxon>
        <taxon>Hypocreales</taxon>
        <taxon>Nectriaceae</taxon>
        <taxon>Fusarium</taxon>
        <taxon>Fusarium oxysporum species complex</taxon>
    </lineage>
</organism>
<dbReference type="Proteomes" id="UP000016929">
    <property type="component" value="Unassembled WGS sequence"/>
</dbReference>
<sequence>TYCLARQLACSYQPRKRRQRRVMASVQQQELLSSGEYAAPPWQSTDKEDALEATANYSPAATKQQIINAIVSSVPNLEKDGELQVDQWDARLPLGLAGSSLPANSLSDHLLSINWLPFDSISVGSLELHCAQEIAHIADGAEDVTMRAYIDPETGRSLPSIAATPGQTIQQDHVSALITSMATGRLKKTLTSCWVALASGHYPSIYPETSKLKLPCHDEL</sequence>
<keyword evidence="2" id="KW-1185">Reference proteome</keyword>
<evidence type="ECO:0000313" key="1">
    <source>
        <dbReference type="EMBL" id="EMT72370.1"/>
    </source>
</evidence>